<protein>
    <submittedName>
        <fullName evidence="1">Uncharacterized protein</fullName>
    </submittedName>
</protein>
<proteinExistence type="predicted"/>
<reference evidence="1 2" key="1">
    <citation type="journal article" date="2020" name="ISME J.">
        <title>Uncovering the hidden diversity of litter-decomposition mechanisms in mushroom-forming fungi.</title>
        <authorList>
            <person name="Floudas D."/>
            <person name="Bentzer J."/>
            <person name="Ahren D."/>
            <person name="Johansson T."/>
            <person name="Persson P."/>
            <person name="Tunlid A."/>
        </authorList>
    </citation>
    <scope>NUCLEOTIDE SEQUENCE [LARGE SCALE GENOMIC DNA]</scope>
    <source>
        <strain evidence="1 2">CBS 291.85</strain>
    </source>
</reference>
<dbReference type="EMBL" id="JAACJM010000257">
    <property type="protein sequence ID" value="KAF5334578.1"/>
    <property type="molecule type" value="Genomic_DNA"/>
</dbReference>
<comment type="caution">
    <text evidence="1">The sequence shown here is derived from an EMBL/GenBank/DDBJ whole genome shotgun (WGS) entry which is preliminary data.</text>
</comment>
<name>A0A8H5C3Z8_9AGAR</name>
<keyword evidence="2" id="KW-1185">Reference proteome</keyword>
<gene>
    <name evidence="1" type="ORF">D9758_018359</name>
</gene>
<sequence>MSRCYIIGKGKLPDAVHASHKSYVKRAKIGIVIQRFATLTPSMVDELRVGDIASIIVSPDQSSTLLVHAETCEDSVRATGQADMLIMVEGSIHAVNTLPYTIQVAMALDGPSTSGANVLVLGSQTLCASVLYCALTLMLSSTIYLVRIPIILWWPCVHIQQLDNTPERFDQLIARLAKVVAPHLLAKVVDVIEKPGTDISIVISTLEDGFTQRTPALYTVVKSVLNAKPPGHYLDVGDQSDDDGVWVREANDADWKVSYLGKIVDLSCPSLYQKMGHKGDGARYCQLKGGWDKDTFLDSN</sequence>
<evidence type="ECO:0000313" key="2">
    <source>
        <dbReference type="Proteomes" id="UP000559256"/>
    </source>
</evidence>
<dbReference type="Proteomes" id="UP000559256">
    <property type="component" value="Unassembled WGS sequence"/>
</dbReference>
<accession>A0A8H5C3Z8</accession>
<evidence type="ECO:0000313" key="1">
    <source>
        <dbReference type="EMBL" id="KAF5334578.1"/>
    </source>
</evidence>
<dbReference type="AlphaFoldDB" id="A0A8H5C3Z8"/>
<organism evidence="1 2">
    <name type="scientific">Tetrapyrgos nigripes</name>
    <dbReference type="NCBI Taxonomy" id="182062"/>
    <lineage>
        <taxon>Eukaryota</taxon>
        <taxon>Fungi</taxon>
        <taxon>Dikarya</taxon>
        <taxon>Basidiomycota</taxon>
        <taxon>Agaricomycotina</taxon>
        <taxon>Agaricomycetes</taxon>
        <taxon>Agaricomycetidae</taxon>
        <taxon>Agaricales</taxon>
        <taxon>Marasmiineae</taxon>
        <taxon>Marasmiaceae</taxon>
        <taxon>Tetrapyrgos</taxon>
    </lineage>
</organism>